<name>X1A8T9_9ZZZZ</name>
<dbReference type="AlphaFoldDB" id="X1A8T9"/>
<feature type="transmembrane region" description="Helical" evidence="1">
    <location>
        <begin position="6"/>
        <end position="27"/>
    </location>
</feature>
<organism evidence="2">
    <name type="scientific">marine sediment metagenome</name>
    <dbReference type="NCBI Taxonomy" id="412755"/>
    <lineage>
        <taxon>unclassified sequences</taxon>
        <taxon>metagenomes</taxon>
        <taxon>ecological metagenomes</taxon>
    </lineage>
</organism>
<reference evidence="2" key="1">
    <citation type="journal article" date="2014" name="Front. Microbiol.">
        <title>High frequency of phylogenetically diverse reductive dehalogenase-homologous genes in deep subseafloor sedimentary metagenomes.</title>
        <authorList>
            <person name="Kawai M."/>
            <person name="Futagami T."/>
            <person name="Toyoda A."/>
            <person name="Takaki Y."/>
            <person name="Nishi S."/>
            <person name="Hori S."/>
            <person name="Arai W."/>
            <person name="Tsubouchi T."/>
            <person name="Morono Y."/>
            <person name="Uchiyama I."/>
            <person name="Ito T."/>
            <person name="Fujiyama A."/>
            <person name="Inagaki F."/>
            <person name="Takami H."/>
        </authorList>
    </citation>
    <scope>NUCLEOTIDE SEQUENCE</scope>
    <source>
        <strain evidence="2">Expedition CK06-06</strain>
    </source>
</reference>
<dbReference type="EMBL" id="BART01009617">
    <property type="protein sequence ID" value="GAG78760.1"/>
    <property type="molecule type" value="Genomic_DNA"/>
</dbReference>
<evidence type="ECO:0000313" key="2">
    <source>
        <dbReference type="EMBL" id="GAG78760.1"/>
    </source>
</evidence>
<evidence type="ECO:0008006" key="3">
    <source>
        <dbReference type="Google" id="ProtNLM"/>
    </source>
</evidence>
<evidence type="ECO:0000256" key="1">
    <source>
        <dbReference type="SAM" id="Phobius"/>
    </source>
</evidence>
<gene>
    <name evidence="2" type="ORF">S01H4_21263</name>
</gene>
<feature type="transmembrane region" description="Helical" evidence="1">
    <location>
        <begin position="48"/>
        <end position="70"/>
    </location>
</feature>
<feature type="transmembrane region" description="Helical" evidence="1">
    <location>
        <begin position="90"/>
        <end position="109"/>
    </location>
</feature>
<keyword evidence="1" id="KW-1133">Transmembrane helix</keyword>
<keyword evidence="1" id="KW-0472">Membrane</keyword>
<sequence length="128" mass="14117">AIILTFIGGFVVGAYYIALGPVIGDVYDECTISTGKHQEAMYAGIQTFFIRIAIIGQAIIFVIVHLATGYNPDPQAKQTPLAIWGIRTHMGLLPALCTLAAFLIMLKYYDLIGEKQKALKRQLKQMDL</sequence>
<comment type="caution">
    <text evidence="2">The sequence shown here is derived from an EMBL/GenBank/DDBJ whole genome shotgun (WGS) entry which is preliminary data.</text>
</comment>
<protein>
    <recommendedName>
        <fullName evidence="3">Major facilitator superfamily (MFS) profile domain-containing protein</fullName>
    </recommendedName>
</protein>
<keyword evidence="1" id="KW-0812">Transmembrane</keyword>
<dbReference type="Pfam" id="PF13347">
    <property type="entry name" value="MFS_2"/>
    <property type="match status" value="1"/>
</dbReference>
<proteinExistence type="predicted"/>
<accession>X1A8T9</accession>
<feature type="non-terminal residue" evidence="2">
    <location>
        <position position="1"/>
    </location>
</feature>